<feature type="transmembrane region" description="Helical" evidence="14">
    <location>
        <begin position="20"/>
        <end position="38"/>
    </location>
</feature>
<protein>
    <recommendedName>
        <fullName evidence="11">Circadian input-output histidine kinase CikA</fullName>
        <ecNumber evidence="4">2.7.13.3</ecNumber>
    </recommendedName>
</protein>
<keyword evidence="6" id="KW-0808">Transferase</keyword>
<comment type="catalytic activity">
    <reaction evidence="1">
        <text>ATP + protein L-histidine = ADP + protein N-phospho-L-histidine.</text>
        <dbReference type="EC" id="2.7.13.3"/>
    </reaction>
</comment>
<dbReference type="OrthoDB" id="340764at2"/>
<dbReference type="Pfam" id="PF00512">
    <property type="entry name" value="HisKA"/>
    <property type="match status" value="1"/>
</dbReference>
<accession>D0WJA8</accession>
<dbReference type="RefSeq" id="WP_006363218.1">
    <property type="nucleotide sequence ID" value="NZ_GG700631.1"/>
</dbReference>
<dbReference type="InterPro" id="IPR004358">
    <property type="entry name" value="Sig_transdc_His_kin-like_C"/>
</dbReference>
<dbReference type="InterPro" id="IPR005467">
    <property type="entry name" value="His_kinase_dom"/>
</dbReference>
<evidence type="ECO:0000313" key="18">
    <source>
        <dbReference type="Proteomes" id="UP000006001"/>
    </source>
</evidence>
<keyword evidence="10" id="KW-0902">Two-component regulatory system</keyword>
<reference evidence="17" key="1">
    <citation type="submission" date="2009-10" db="EMBL/GenBank/DDBJ databases">
        <authorList>
            <person name="Weinstock G."/>
            <person name="Sodergren E."/>
            <person name="Clifton S."/>
            <person name="Fulton L."/>
            <person name="Fulton B."/>
            <person name="Courtney L."/>
            <person name="Fronick C."/>
            <person name="Harrison M."/>
            <person name="Strong C."/>
            <person name="Farmer C."/>
            <person name="Delahaunty K."/>
            <person name="Markovic C."/>
            <person name="Hall O."/>
            <person name="Minx P."/>
            <person name="Tomlinson C."/>
            <person name="Mitreva M."/>
            <person name="Nelson J."/>
            <person name="Hou S."/>
            <person name="Wollam A."/>
            <person name="Pepin K.H."/>
            <person name="Johnson M."/>
            <person name="Bhonagiri V."/>
            <person name="Nash W.E."/>
            <person name="Warren W."/>
            <person name="Chinwalla A."/>
            <person name="Mardis E.R."/>
            <person name="Wilson R.K."/>
        </authorList>
    </citation>
    <scope>NUCLEOTIDE SEQUENCE [LARGE SCALE GENOMIC DNA]</scope>
    <source>
        <strain evidence="17">ATCC 700122</strain>
    </source>
</reference>
<evidence type="ECO:0000256" key="14">
    <source>
        <dbReference type="SAM" id="Phobius"/>
    </source>
</evidence>
<evidence type="ECO:0000256" key="1">
    <source>
        <dbReference type="ARBA" id="ARBA00000085"/>
    </source>
</evidence>
<sequence length="575" mass="63255">MLDVLARRVSRLSLKVKVVGLLAAILVLILAAFTAWTYHEKLAMTESEIVEQARMLTTEMDATWSFVSANQYTINHDSTGAYDYKGLHCALAGKSVAALFSQHSDTVIRFTKLDPRNSNAEPDEFEEAALRQFEADPRDDEYYGFTEYEGRNVFRYVSEMRVTKDCAECHGEPAGEIDPTGHPKEGWKIGDVGGAMSIIVPTDLYFDNMMASVWNNVMFFLLIMLILGIAVYFALSWMVVRPLESLGASLRAVDADPSRAHTAAAPIGVFDSREMDTLFAHFDSMSSALSVLYGNLESQVGERTDQLRTAMEQLQEQRAHVERVNERLKRDNQYKTDFLAIVSHELRTPLTSIIAFADLLDTHVPRDGGESRRQLDEIEKNGQILLEMVDNVLETARIQSGRDEVSIELIDVSDLVGMVVQSLAPLASKKGIALTSDVSSEVPLVMSDWEKLRRILSNLVNNAIKFTGEGGSVAVAVARDAEEGFVRIEVRDTGIGIPADKHELIFERFTQENMSTARRFGGSGLGLSLVKDLAGILGGDVSLTSRPGEGSEFVVRVPVVTVARTGSESSEGGGS</sequence>
<evidence type="ECO:0000256" key="6">
    <source>
        <dbReference type="ARBA" id="ARBA00022679"/>
    </source>
</evidence>
<feature type="transmembrane region" description="Helical" evidence="14">
    <location>
        <begin position="217"/>
        <end position="240"/>
    </location>
</feature>
<evidence type="ECO:0000256" key="10">
    <source>
        <dbReference type="ARBA" id="ARBA00023012"/>
    </source>
</evidence>
<dbReference type="GO" id="GO:0000155">
    <property type="term" value="F:phosphorelay sensor kinase activity"/>
    <property type="evidence" value="ECO:0007669"/>
    <property type="project" value="InterPro"/>
</dbReference>
<dbReference type="EMBL" id="ACUX02000019">
    <property type="protein sequence ID" value="EEZ60456.1"/>
    <property type="molecule type" value="Genomic_DNA"/>
</dbReference>
<evidence type="ECO:0000256" key="3">
    <source>
        <dbReference type="ARBA" id="ARBA00006402"/>
    </source>
</evidence>
<dbReference type="Pfam" id="PF11845">
    <property type="entry name" value="Tll0287-like"/>
    <property type="match status" value="1"/>
</dbReference>
<keyword evidence="14" id="KW-1133">Transmembrane helix</keyword>
<keyword evidence="12" id="KW-0349">Heme</keyword>
<evidence type="ECO:0000259" key="16">
    <source>
        <dbReference type="PROSITE" id="PS51007"/>
    </source>
</evidence>
<dbReference type="STRING" id="649764.HMPREF0762_01935"/>
<dbReference type="SMART" id="SM00387">
    <property type="entry name" value="HATPase_c"/>
    <property type="match status" value="1"/>
</dbReference>
<dbReference type="SMART" id="SM00388">
    <property type="entry name" value="HisKA"/>
    <property type="match status" value="1"/>
</dbReference>
<dbReference type="InterPro" id="IPR021796">
    <property type="entry name" value="Tll0287-like_dom"/>
</dbReference>
<dbReference type="GO" id="GO:0009055">
    <property type="term" value="F:electron transfer activity"/>
    <property type="evidence" value="ECO:0007669"/>
    <property type="project" value="InterPro"/>
</dbReference>
<organism evidence="17 18">
    <name type="scientific">Slackia exigua (strain ATCC 700122 / DSM 15923 / CIP 105133 / JCM 11022 / KCTC 5966 / S-7)</name>
    <dbReference type="NCBI Taxonomy" id="649764"/>
    <lineage>
        <taxon>Bacteria</taxon>
        <taxon>Bacillati</taxon>
        <taxon>Actinomycetota</taxon>
        <taxon>Coriobacteriia</taxon>
        <taxon>Eggerthellales</taxon>
        <taxon>Eggerthellaceae</taxon>
        <taxon>Slackia</taxon>
    </lineage>
</organism>
<dbReference type="Gene3D" id="1.10.287.130">
    <property type="match status" value="1"/>
</dbReference>
<keyword evidence="8 17" id="KW-0418">Kinase</keyword>
<gene>
    <name evidence="17" type="ORF">HMPREF0762_01935</name>
</gene>
<dbReference type="InterPro" id="IPR003594">
    <property type="entry name" value="HATPase_dom"/>
</dbReference>
<dbReference type="PANTHER" id="PTHR43047:SF72">
    <property type="entry name" value="OSMOSENSING HISTIDINE PROTEIN KINASE SLN1"/>
    <property type="match status" value="1"/>
</dbReference>
<evidence type="ECO:0000256" key="12">
    <source>
        <dbReference type="PROSITE-ProRule" id="PRU00433"/>
    </source>
</evidence>
<dbReference type="PRINTS" id="PR00344">
    <property type="entry name" value="BCTRLSENSOR"/>
</dbReference>
<dbReference type="HOGENOM" id="CLU_000445_114_64_11"/>
<dbReference type="AlphaFoldDB" id="D0WJA8"/>
<dbReference type="Proteomes" id="UP000006001">
    <property type="component" value="Unassembled WGS sequence"/>
</dbReference>
<dbReference type="CDD" id="cd16922">
    <property type="entry name" value="HATPase_EvgS-ArcB-TorS-like"/>
    <property type="match status" value="1"/>
</dbReference>
<dbReference type="CDD" id="cd00082">
    <property type="entry name" value="HisKA"/>
    <property type="match status" value="1"/>
</dbReference>
<feature type="coiled-coil region" evidence="13">
    <location>
        <begin position="304"/>
        <end position="331"/>
    </location>
</feature>
<dbReference type="GeneID" id="85008029"/>
<evidence type="ECO:0000256" key="13">
    <source>
        <dbReference type="SAM" id="Coils"/>
    </source>
</evidence>
<comment type="subcellular location">
    <subcellularLocation>
        <location evidence="2">Cell membrane</location>
    </subcellularLocation>
</comment>
<evidence type="ECO:0000256" key="4">
    <source>
        <dbReference type="ARBA" id="ARBA00012438"/>
    </source>
</evidence>
<dbReference type="PROSITE" id="PS51007">
    <property type="entry name" value="CYTC"/>
    <property type="match status" value="1"/>
</dbReference>
<evidence type="ECO:0000259" key="15">
    <source>
        <dbReference type="PROSITE" id="PS50109"/>
    </source>
</evidence>
<dbReference type="GO" id="GO:0046872">
    <property type="term" value="F:metal ion binding"/>
    <property type="evidence" value="ECO:0007669"/>
    <property type="project" value="UniProtKB-KW"/>
</dbReference>
<dbReference type="GO" id="GO:0005886">
    <property type="term" value="C:plasma membrane"/>
    <property type="evidence" value="ECO:0007669"/>
    <property type="project" value="UniProtKB-SubCell"/>
</dbReference>
<dbReference type="SUPFAM" id="SSF55874">
    <property type="entry name" value="ATPase domain of HSP90 chaperone/DNA topoisomerase II/histidine kinase"/>
    <property type="match status" value="1"/>
</dbReference>
<keyword evidence="14" id="KW-0472">Membrane</keyword>
<dbReference type="Pfam" id="PF02518">
    <property type="entry name" value="HATPase_c"/>
    <property type="match status" value="1"/>
</dbReference>
<comment type="similarity">
    <text evidence="3">In the N-terminal section; belongs to the phytochrome family.</text>
</comment>
<name>D0WJA8_SLAES</name>
<keyword evidence="18" id="KW-1185">Reference proteome</keyword>
<dbReference type="InterPro" id="IPR036890">
    <property type="entry name" value="HATPase_C_sf"/>
</dbReference>
<dbReference type="eggNOG" id="COG2205">
    <property type="taxonomic scope" value="Bacteria"/>
</dbReference>
<dbReference type="PROSITE" id="PS50109">
    <property type="entry name" value="HIS_KIN"/>
    <property type="match status" value="1"/>
</dbReference>
<keyword evidence="13" id="KW-0175">Coiled coil</keyword>
<evidence type="ECO:0000256" key="11">
    <source>
        <dbReference type="ARBA" id="ARBA00074306"/>
    </source>
</evidence>
<dbReference type="InterPro" id="IPR003661">
    <property type="entry name" value="HisK_dim/P_dom"/>
</dbReference>
<dbReference type="InterPro" id="IPR009056">
    <property type="entry name" value="Cyt_c-like_dom"/>
</dbReference>
<evidence type="ECO:0000313" key="17">
    <source>
        <dbReference type="EMBL" id="EEZ60456.1"/>
    </source>
</evidence>
<keyword evidence="7 12" id="KW-0479">Metal-binding</keyword>
<comment type="caution">
    <text evidence="17">The sequence shown here is derived from an EMBL/GenBank/DDBJ whole genome shotgun (WGS) entry which is preliminary data.</text>
</comment>
<evidence type="ECO:0000256" key="5">
    <source>
        <dbReference type="ARBA" id="ARBA00022553"/>
    </source>
</evidence>
<dbReference type="GO" id="GO:0020037">
    <property type="term" value="F:heme binding"/>
    <property type="evidence" value="ECO:0007669"/>
    <property type="project" value="InterPro"/>
</dbReference>
<keyword evidence="5" id="KW-0597">Phosphoprotein</keyword>
<evidence type="ECO:0000256" key="7">
    <source>
        <dbReference type="ARBA" id="ARBA00022723"/>
    </source>
</evidence>
<dbReference type="PANTHER" id="PTHR43047">
    <property type="entry name" value="TWO-COMPONENT HISTIDINE PROTEIN KINASE"/>
    <property type="match status" value="1"/>
</dbReference>
<dbReference type="Gene3D" id="3.30.565.10">
    <property type="entry name" value="Histidine kinase-like ATPase, C-terminal domain"/>
    <property type="match status" value="1"/>
</dbReference>
<dbReference type="GO" id="GO:0009927">
    <property type="term" value="F:histidine phosphotransfer kinase activity"/>
    <property type="evidence" value="ECO:0007669"/>
    <property type="project" value="TreeGrafter"/>
</dbReference>
<feature type="domain" description="Cytochrome c" evidence="16">
    <location>
        <begin position="145"/>
        <end position="286"/>
    </location>
</feature>
<dbReference type="EC" id="2.7.13.3" evidence="4"/>
<proteinExistence type="inferred from homology"/>
<keyword evidence="14" id="KW-0812">Transmembrane</keyword>
<dbReference type="FunFam" id="3.30.565.10:FF:000010">
    <property type="entry name" value="Sensor histidine kinase RcsC"/>
    <property type="match status" value="1"/>
</dbReference>
<dbReference type="InterPro" id="IPR036097">
    <property type="entry name" value="HisK_dim/P_sf"/>
</dbReference>
<dbReference type="SUPFAM" id="SSF47384">
    <property type="entry name" value="Homodimeric domain of signal transducing histidine kinase"/>
    <property type="match status" value="1"/>
</dbReference>
<evidence type="ECO:0000256" key="2">
    <source>
        <dbReference type="ARBA" id="ARBA00004236"/>
    </source>
</evidence>
<evidence type="ECO:0000256" key="9">
    <source>
        <dbReference type="ARBA" id="ARBA00023004"/>
    </source>
</evidence>
<evidence type="ECO:0000256" key="8">
    <source>
        <dbReference type="ARBA" id="ARBA00022777"/>
    </source>
</evidence>
<feature type="domain" description="Histidine kinase" evidence="15">
    <location>
        <begin position="341"/>
        <end position="561"/>
    </location>
</feature>
<keyword evidence="9 12" id="KW-0408">Iron</keyword>